<protein>
    <recommendedName>
        <fullName evidence="3">BTB domain-containing protein</fullName>
    </recommendedName>
</protein>
<dbReference type="KEGG" id="clup:CLUP02_15898"/>
<sequence length="388" mass="44118">MSIRREIDKDGDLILVLSRLGIDDADVAEDSEDGVDADAKLLEYEQLQNKEVRVSSKVLMLNSPVFKVMLGGKFKEGTELAKSTGLSLPYSLDLPDDDAESMSILSQILHNAYVTERPKPIGLARLAFVSDKYECTGAFKYCGMVWIRDWLSDYDENVPPMADLCHLLVFSYVIDLPLEFSELSWRIFLHHEGPISRGSEQVKVLADHPLLRHDIIRCLEAKRHECCNSFYKGLVSPMTWTWDISQNPCVRSAKALASYIETLRKSNILPKDIDFATHKFCNLLNTAVDLPKITMMDFSCIREVGVCGCRSNKYANRNLSYEVEKEAAKIIQQRRVFNCLDCLKSDGASGKQRKFASRMSEIIFFQLFEITTINLWLRHGRFASSHGH</sequence>
<accession>A0A9Q8WNQ3</accession>
<dbReference type="Gene3D" id="3.30.710.10">
    <property type="entry name" value="Potassium Channel Kv1.1, Chain A"/>
    <property type="match status" value="1"/>
</dbReference>
<dbReference type="AlphaFoldDB" id="A0A9Q8WNQ3"/>
<dbReference type="RefSeq" id="XP_049151969.1">
    <property type="nucleotide sequence ID" value="XM_049294822.1"/>
</dbReference>
<dbReference type="Proteomes" id="UP000830671">
    <property type="component" value="Chromosome 8"/>
</dbReference>
<dbReference type="EMBL" id="CP019480">
    <property type="protein sequence ID" value="UQC90368.1"/>
    <property type="molecule type" value="Genomic_DNA"/>
</dbReference>
<keyword evidence="2" id="KW-1185">Reference proteome</keyword>
<proteinExistence type="predicted"/>
<organism evidence="1 2">
    <name type="scientific">Colletotrichum lupini</name>
    <dbReference type="NCBI Taxonomy" id="145971"/>
    <lineage>
        <taxon>Eukaryota</taxon>
        <taxon>Fungi</taxon>
        <taxon>Dikarya</taxon>
        <taxon>Ascomycota</taxon>
        <taxon>Pezizomycotina</taxon>
        <taxon>Sordariomycetes</taxon>
        <taxon>Hypocreomycetidae</taxon>
        <taxon>Glomerellales</taxon>
        <taxon>Glomerellaceae</taxon>
        <taxon>Colletotrichum</taxon>
        <taxon>Colletotrichum acutatum species complex</taxon>
    </lineage>
</organism>
<evidence type="ECO:0000313" key="2">
    <source>
        <dbReference type="Proteomes" id="UP000830671"/>
    </source>
</evidence>
<evidence type="ECO:0000313" key="1">
    <source>
        <dbReference type="EMBL" id="UQC90368.1"/>
    </source>
</evidence>
<dbReference type="GeneID" id="73349832"/>
<gene>
    <name evidence="1" type="ORF">CLUP02_15898</name>
</gene>
<evidence type="ECO:0008006" key="3">
    <source>
        <dbReference type="Google" id="ProtNLM"/>
    </source>
</evidence>
<name>A0A9Q8WNQ3_9PEZI</name>
<dbReference type="InterPro" id="IPR011333">
    <property type="entry name" value="SKP1/BTB/POZ_sf"/>
</dbReference>
<reference evidence="1" key="1">
    <citation type="journal article" date="2021" name="Mol. Plant Microbe Interact.">
        <title>Complete Genome Sequence of the Plant-Pathogenic Fungus Colletotrichum lupini.</title>
        <authorList>
            <person name="Baroncelli R."/>
            <person name="Pensec F."/>
            <person name="Da Lio D."/>
            <person name="Boufleur T."/>
            <person name="Vicente I."/>
            <person name="Sarrocco S."/>
            <person name="Picot A."/>
            <person name="Baraldi E."/>
            <person name="Sukno S."/>
            <person name="Thon M."/>
            <person name="Le Floch G."/>
        </authorList>
    </citation>
    <scope>NUCLEOTIDE SEQUENCE</scope>
    <source>
        <strain evidence="1">IMI 504893</strain>
    </source>
</reference>